<evidence type="ECO:0000256" key="7">
    <source>
        <dbReference type="SAM" id="Phobius"/>
    </source>
</evidence>
<dbReference type="GO" id="GO:0005886">
    <property type="term" value="C:plasma membrane"/>
    <property type="evidence" value="ECO:0007669"/>
    <property type="project" value="TreeGrafter"/>
</dbReference>
<evidence type="ECO:0000256" key="4">
    <source>
        <dbReference type="ARBA" id="ARBA00022679"/>
    </source>
</evidence>
<feature type="compositionally biased region" description="Basic and acidic residues" evidence="6">
    <location>
        <begin position="749"/>
        <end position="766"/>
    </location>
</feature>
<keyword evidence="7" id="KW-0472">Membrane</keyword>
<evidence type="ECO:0000256" key="3">
    <source>
        <dbReference type="ARBA" id="ARBA00022553"/>
    </source>
</evidence>
<gene>
    <name evidence="9" type="ORF">FDA94_35980</name>
</gene>
<evidence type="ECO:0000256" key="6">
    <source>
        <dbReference type="SAM" id="MobiDB-lite"/>
    </source>
</evidence>
<dbReference type="InterPro" id="IPR036890">
    <property type="entry name" value="HATPase_C_sf"/>
</dbReference>
<dbReference type="PANTHER" id="PTHR45436">
    <property type="entry name" value="SENSOR HISTIDINE KINASE YKOH"/>
    <property type="match status" value="1"/>
</dbReference>
<dbReference type="OrthoDB" id="3845898at2"/>
<protein>
    <recommendedName>
        <fullName evidence="2">histidine kinase</fullName>
        <ecNumber evidence="2">2.7.13.3</ecNumber>
    </recommendedName>
</protein>
<proteinExistence type="predicted"/>
<reference evidence="9 10" key="1">
    <citation type="submission" date="2019-04" db="EMBL/GenBank/DDBJ databases">
        <title>Herbidospora sp. NEAU-GS14.nov., a novel actinomycete isolated from soil.</title>
        <authorList>
            <person name="Han L."/>
        </authorList>
    </citation>
    <scope>NUCLEOTIDE SEQUENCE [LARGE SCALE GENOMIC DNA]</scope>
    <source>
        <strain evidence="9 10">NEAU-GS14</strain>
    </source>
</reference>
<feature type="domain" description="Histidine kinase/HSP90-like ATPase" evidence="8">
    <location>
        <begin position="539"/>
        <end position="649"/>
    </location>
</feature>
<feature type="transmembrane region" description="Helical" evidence="7">
    <location>
        <begin position="329"/>
        <end position="352"/>
    </location>
</feature>
<dbReference type="SUPFAM" id="SSF55874">
    <property type="entry name" value="ATPase domain of HSP90 chaperone/DNA topoisomerase II/histidine kinase"/>
    <property type="match status" value="1"/>
</dbReference>
<accession>A0A4U3LWW8</accession>
<dbReference type="GO" id="GO:0004673">
    <property type="term" value="F:protein histidine kinase activity"/>
    <property type="evidence" value="ECO:0007669"/>
    <property type="project" value="UniProtKB-EC"/>
</dbReference>
<dbReference type="InterPro" id="IPR050428">
    <property type="entry name" value="TCS_sensor_his_kinase"/>
</dbReference>
<dbReference type="AlphaFoldDB" id="A0A4U3LWW8"/>
<evidence type="ECO:0000256" key="1">
    <source>
        <dbReference type="ARBA" id="ARBA00000085"/>
    </source>
</evidence>
<name>A0A4U3LWW8_9ACTN</name>
<evidence type="ECO:0000313" key="9">
    <source>
        <dbReference type="EMBL" id="TKK80651.1"/>
    </source>
</evidence>
<evidence type="ECO:0000259" key="8">
    <source>
        <dbReference type="SMART" id="SM00387"/>
    </source>
</evidence>
<keyword evidence="4" id="KW-0808">Transferase</keyword>
<dbReference type="Pfam" id="PF02518">
    <property type="entry name" value="HATPase_c"/>
    <property type="match status" value="1"/>
</dbReference>
<keyword evidence="10" id="KW-1185">Reference proteome</keyword>
<comment type="catalytic activity">
    <reaction evidence="1">
        <text>ATP + protein L-histidine = ADP + protein N-phospho-L-histidine.</text>
        <dbReference type="EC" id="2.7.13.3"/>
    </reaction>
</comment>
<dbReference type="Proteomes" id="UP000308705">
    <property type="component" value="Unassembled WGS sequence"/>
</dbReference>
<dbReference type="Gene3D" id="3.30.565.10">
    <property type="entry name" value="Histidine kinase-like ATPase, C-terminal domain"/>
    <property type="match status" value="1"/>
</dbReference>
<dbReference type="PANTHER" id="PTHR45436:SF5">
    <property type="entry name" value="SENSOR HISTIDINE KINASE TRCS"/>
    <property type="match status" value="1"/>
</dbReference>
<evidence type="ECO:0000256" key="5">
    <source>
        <dbReference type="ARBA" id="ARBA00022777"/>
    </source>
</evidence>
<sequence length="766" mass="83422">MGGAMGRSRTRSGALNVALNETRAMGFNRDTIRSKAFSLLVVPLLALTAVWAYVAVTSVAEATGLLRSGDRYTAYLRPVEALRDALQQERRFSVASLRDARVSARDYLSQRRADTDRAVAGFREATARQDPSTLPSTTPLLLARLDGLAAVRGSVDGGVSTAVTTIGVYSDLVDEIYNFTSSLAKDGGLTPEQYSQVRSLNSLDFGLDLLAREQSLIGYAIADENLAPSMHASFVELVISRRFLLRNEAAALDPDVRAGLEQLHAKPVYSALTEGENRIAAFVPTDGELPYGLQQWLKNGTEVTAEVDRLTGAAMDRALGAAGQRVSAILWRTAFITGVGLIIVVVSVLISVRFGRRLVRELGDLETTATDVARSRLPDLVRRLRAGESVDPVQETPQVAEGRTVEVRNVSGAFNHVLGEAVRASVGQAELRRSVGQVFLNLARRNQSLLHRQLSLLEVMEHRVDDPATLEDLFRLDHLSTRMRRHAENLIILSGAAPSRRWREPVPIFDLVRGAVTEVEDYTRVVVQEMRQAPTVQGSAVNDLMHLVAELIENATVFSPPGTRVYVRGEIAANGYALEIEDRGLGLDHAKLEALNRRIAEPPEFDLADSERLGLFVVARLAARHGVRVLLRKSPYEGVTAIVMIPPSLLAVPEARHAGYFASAPPPVQPPPVRRAPLPPSPPAPPPVVPDDLDMEGLPQRVPQTHLAAPLRGEAPPRPDAQAQEPQQTGADANSAERRAGLMTSMQRGWERGRRETGIGKDRTDG</sequence>
<dbReference type="EMBL" id="SZQA01000058">
    <property type="protein sequence ID" value="TKK80651.1"/>
    <property type="molecule type" value="Genomic_DNA"/>
</dbReference>
<keyword evidence="3" id="KW-0597">Phosphoprotein</keyword>
<keyword evidence="7" id="KW-1133">Transmembrane helix</keyword>
<keyword evidence="5 9" id="KW-0418">Kinase</keyword>
<dbReference type="Pfam" id="PF08376">
    <property type="entry name" value="NIT"/>
    <property type="match status" value="1"/>
</dbReference>
<comment type="caution">
    <text evidence="9">The sequence shown here is derived from an EMBL/GenBank/DDBJ whole genome shotgun (WGS) entry which is preliminary data.</text>
</comment>
<dbReference type="EC" id="2.7.13.3" evidence="2"/>
<dbReference type="GO" id="GO:0000160">
    <property type="term" value="P:phosphorelay signal transduction system"/>
    <property type="evidence" value="ECO:0007669"/>
    <property type="project" value="TreeGrafter"/>
</dbReference>
<dbReference type="InterPro" id="IPR013587">
    <property type="entry name" value="Nitrate/nitrite_sensing"/>
</dbReference>
<feature type="compositionally biased region" description="Pro residues" evidence="6">
    <location>
        <begin position="664"/>
        <end position="689"/>
    </location>
</feature>
<organism evidence="9 10">
    <name type="scientific">Herbidospora galbida</name>
    <dbReference type="NCBI Taxonomy" id="2575442"/>
    <lineage>
        <taxon>Bacteria</taxon>
        <taxon>Bacillati</taxon>
        <taxon>Actinomycetota</taxon>
        <taxon>Actinomycetes</taxon>
        <taxon>Streptosporangiales</taxon>
        <taxon>Streptosporangiaceae</taxon>
        <taxon>Herbidospora</taxon>
    </lineage>
</organism>
<keyword evidence="7" id="KW-0812">Transmembrane</keyword>
<feature type="region of interest" description="Disordered" evidence="6">
    <location>
        <begin position="663"/>
        <end position="766"/>
    </location>
</feature>
<dbReference type="SMART" id="SM00387">
    <property type="entry name" value="HATPase_c"/>
    <property type="match status" value="1"/>
</dbReference>
<evidence type="ECO:0000256" key="2">
    <source>
        <dbReference type="ARBA" id="ARBA00012438"/>
    </source>
</evidence>
<evidence type="ECO:0000313" key="10">
    <source>
        <dbReference type="Proteomes" id="UP000308705"/>
    </source>
</evidence>
<dbReference type="InterPro" id="IPR003594">
    <property type="entry name" value="HATPase_dom"/>
</dbReference>